<evidence type="ECO:0000256" key="1">
    <source>
        <dbReference type="SAM" id="Phobius"/>
    </source>
</evidence>
<keyword evidence="3" id="KW-1185">Reference proteome</keyword>
<feature type="transmembrane region" description="Helical" evidence="1">
    <location>
        <begin position="145"/>
        <end position="163"/>
    </location>
</feature>
<dbReference type="OrthoDB" id="1492549at2"/>
<keyword evidence="1" id="KW-0812">Transmembrane</keyword>
<comment type="caution">
    <text evidence="2">The sequence shown here is derived from an EMBL/GenBank/DDBJ whole genome shotgun (WGS) entry which is preliminary data.</text>
</comment>
<dbReference type="RefSeq" id="WP_111323022.1">
    <property type="nucleotide sequence ID" value="NZ_QKZT01000028.1"/>
</dbReference>
<accession>A0A2W7QFH2</accession>
<evidence type="ECO:0000313" key="2">
    <source>
        <dbReference type="EMBL" id="PZX46931.1"/>
    </source>
</evidence>
<proteinExistence type="predicted"/>
<gene>
    <name evidence="2" type="ORF">LV85_04155</name>
</gene>
<organism evidence="2 3">
    <name type="scientific">Algoriphagus chordae</name>
    <dbReference type="NCBI Taxonomy" id="237019"/>
    <lineage>
        <taxon>Bacteria</taxon>
        <taxon>Pseudomonadati</taxon>
        <taxon>Bacteroidota</taxon>
        <taxon>Cytophagia</taxon>
        <taxon>Cytophagales</taxon>
        <taxon>Cyclobacteriaceae</taxon>
        <taxon>Algoriphagus</taxon>
    </lineage>
</organism>
<dbReference type="EMBL" id="QKZT01000028">
    <property type="protein sequence ID" value="PZX46931.1"/>
    <property type="molecule type" value="Genomic_DNA"/>
</dbReference>
<dbReference type="AlphaFoldDB" id="A0A2W7QFH2"/>
<keyword evidence="1" id="KW-0472">Membrane</keyword>
<feature type="transmembrane region" description="Helical" evidence="1">
    <location>
        <begin position="215"/>
        <end position="231"/>
    </location>
</feature>
<feature type="transmembrane region" description="Helical" evidence="1">
    <location>
        <begin position="237"/>
        <end position="259"/>
    </location>
</feature>
<evidence type="ECO:0000313" key="3">
    <source>
        <dbReference type="Proteomes" id="UP000248882"/>
    </source>
</evidence>
<feature type="transmembrane region" description="Helical" evidence="1">
    <location>
        <begin position="169"/>
        <end position="187"/>
    </location>
</feature>
<keyword evidence="1" id="KW-1133">Transmembrane helix</keyword>
<reference evidence="2 3" key="1">
    <citation type="submission" date="2018-06" db="EMBL/GenBank/DDBJ databases">
        <title>Genomic Encyclopedia of Archaeal and Bacterial Type Strains, Phase II (KMG-II): from individual species to whole genera.</title>
        <authorList>
            <person name="Goeker M."/>
        </authorList>
    </citation>
    <scope>NUCLEOTIDE SEQUENCE [LARGE SCALE GENOMIC DNA]</scope>
    <source>
        <strain evidence="2 3">DSM 19830</strain>
    </source>
</reference>
<sequence length="277" mass="33145">MSRIDKIWTDLKDLTTDTQVLNYWENRQSRILENLKTVNSDFDMVTDIIHRLAKSLNDREKYSAVYYLYKAGYQPIENKLTKTDQLNEVKYELGRGLHHNRKYDHSKRLFNELANTDFDTSRIDGWWNQTAFESTRERIWFKTDVLPAIGRFAIMVAYILIAIKTEDFLISTTVFIVLFELYEIWWYQFRVSSYLKEFEGFTETADIKKNIKKKIMIELGISLLFYPIYFLKQEWLLPLVLIIAVSFQVFHYGLNFYYLPKLIGELNRKNTTRQQGV</sequence>
<dbReference type="Proteomes" id="UP000248882">
    <property type="component" value="Unassembled WGS sequence"/>
</dbReference>
<protein>
    <submittedName>
        <fullName evidence="2">Uncharacterized protein</fullName>
    </submittedName>
</protein>
<name>A0A2W7QFH2_9BACT</name>